<dbReference type="Proteomes" id="UP000576152">
    <property type="component" value="Unassembled WGS sequence"/>
</dbReference>
<evidence type="ECO:0008006" key="3">
    <source>
        <dbReference type="Google" id="ProtNLM"/>
    </source>
</evidence>
<protein>
    <recommendedName>
        <fullName evidence="3">Restriction endonuclease</fullName>
    </recommendedName>
</protein>
<reference evidence="1 2" key="1">
    <citation type="submission" date="2020-08" db="EMBL/GenBank/DDBJ databases">
        <title>Genomic Encyclopedia of Type Strains, Phase III (KMG-III): the genomes of soil and plant-associated and newly described type strains.</title>
        <authorList>
            <person name="Whitman W."/>
        </authorList>
    </citation>
    <scope>NUCLEOTIDE SEQUENCE [LARGE SCALE GENOMIC DNA]</scope>
    <source>
        <strain evidence="1 2">CECT 8572</strain>
    </source>
</reference>
<keyword evidence="2" id="KW-1185">Reference proteome</keyword>
<evidence type="ECO:0000313" key="2">
    <source>
        <dbReference type="Proteomes" id="UP000576152"/>
    </source>
</evidence>
<evidence type="ECO:0000313" key="1">
    <source>
        <dbReference type="EMBL" id="MBB3711574.1"/>
    </source>
</evidence>
<accession>A0ABR6HM13</accession>
<sequence length="200" mass="22266">MPTDSRTAEQFARDKAKGDEVELDFMHAVARLGGSALKIGHAPVVRHYQPRGTMLTPDGTDVAYYIAPDIAFTVPGQPTMLAQVKAKKLEGSLARNDTFFYLDERQLHLLNRAAAFFPAVLLVVYCETLAHLPGYSPFSYVNAEDLREKRTELRKRKVSGKPTFLLPLELFRPIAHLLEEPVLPPASLVFSGTSPRPVLH</sequence>
<organism evidence="1 2">
    <name type="scientific">Limimaricola variabilis</name>
    <dbReference type="NCBI Taxonomy" id="1492771"/>
    <lineage>
        <taxon>Bacteria</taxon>
        <taxon>Pseudomonadati</taxon>
        <taxon>Pseudomonadota</taxon>
        <taxon>Alphaproteobacteria</taxon>
        <taxon>Rhodobacterales</taxon>
        <taxon>Paracoccaceae</taxon>
        <taxon>Limimaricola</taxon>
    </lineage>
</organism>
<gene>
    <name evidence="1" type="ORF">FHS00_001145</name>
</gene>
<comment type="caution">
    <text evidence="1">The sequence shown here is derived from an EMBL/GenBank/DDBJ whole genome shotgun (WGS) entry which is preliminary data.</text>
</comment>
<proteinExistence type="predicted"/>
<dbReference type="EMBL" id="JACIBX010000003">
    <property type="protein sequence ID" value="MBB3711574.1"/>
    <property type="molecule type" value="Genomic_DNA"/>
</dbReference>
<dbReference type="RefSeq" id="WP_183470742.1">
    <property type="nucleotide sequence ID" value="NZ_JACIBX010000003.1"/>
</dbReference>
<name>A0ABR6HM13_9RHOB</name>